<feature type="region of interest" description="Disordered" evidence="2">
    <location>
        <begin position="241"/>
        <end position="304"/>
    </location>
</feature>
<evidence type="ECO:0000256" key="1">
    <source>
        <dbReference type="PROSITE-ProRule" id="PRU00047"/>
    </source>
</evidence>
<organism evidence="5 6">
    <name type="scientific">Drosophila kikkawai</name>
    <name type="common">Fruit fly</name>
    <dbReference type="NCBI Taxonomy" id="30033"/>
    <lineage>
        <taxon>Eukaryota</taxon>
        <taxon>Metazoa</taxon>
        <taxon>Ecdysozoa</taxon>
        <taxon>Arthropoda</taxon>
        <taxon>Hexapoda</taxon>
        <taxon>Insecta</taxon>
        <taxon>Pterygota</taxon>
        <taxon>Neoptera</taxon>
        <taxon>Endopterygota</taxon>
        <taxon>Diptera</taxon>
        <taxon>Brachycera</taxon>
        <taxon>Muscomorpha</taxon>
        <taxon>Ephydroidea</taxon>
        <taxon>Drosophilidae</taxon>
        <taxon>Drosophila</taxon>
        <taxon>Sophophora</taxon>
    </lineage>
</organism>
<evidence type="ECO:0000313" key="6">
    <source>
        <dbReference type="RefSeq" id="XP_070141582.1"/>
    </source>
</evidence>
<dbReference type="CDD" id="cd09077">
    <property type="entry name" value="R1-I-EN"/>
    <property type="match status" value="1"/>
</dbReference>
<dbReference type="Gene3D" id="4.10.60.10">
    <property type="entry name" value="Zinc finger, CCHC-type"/>
    <property type="match status" value="1"/>
</dbReference>
<evidence type="ECO:0000259" key="4">
    <source>
        <dbReference type="PROSITE" id="PS50878"/>
    </source>
</evidence>
<dbReference type="InterPro" id="IPR036691">
    <property type="entry name" value="Endo/exonu/phosph_ase_sf"/>
</dbReference>
<feature type="compositionally biased region" description="Low complexity" evidence="2">
    <location>
        <begin position="380"/>
        <end position="401"/>
    </location>
</feature>
<dbReference type="RefSeq" id="XP_070141582.1">
    <property type="nucleotide sequence ID" value="XM_070285481.1"/>
</dbReference>
<dbReference type="Gene3D" id="3.60.10.10">
    <property type="entry name" value="Endonuclease/exonuclease/phosphatase"/>
    <property type="match status" value="1"/>
</dbReference>
<name>A0ABM4GFV4_DROKI</name>
<feature type="domain" description="CCHC-type" evidence="3">
    <location>
        <begin position="627"/>
        <end position="640"/>
    </location>
</feature>
<keyword evidence="1" id="KW-0862">Zinc</keyword>
<protein>
    <recommendedName>
        <fullName evidence="7">Reverse transcriptase domain-containing protein</fullName>
    </recommendedName>
</protein>
<dbReference type="GeneID" id="138928410"/>
<evidence type="ECO:0008006" key="7">
    <source>
        <dbReference type="Google" id="ProtNLM"/>
    </source>
</evidence>
<dbReference type="SUPFAM" id="SSF56672">
    <property type="entry name" value="DNA/RNA polymerases"/>
    <property type="match status" value="1"/>
</dbReference>
<dbReference type="Proteomes" id="UP001652661">
    <property type="component" value="Chromosome 2L"/>
</dbReference>
<dbReference type="InterPro" id="IPR043502">
    <property type="entry name" value="DNA/RNA_pol_sf"/>
</dbReference>
<accession>A0ABM4GFV4</accession>
<dbReference type="SMART" id="SM00343">
    <property type="entry name" value="ZnF_C2HC"/>
    <property type="match status" value="2"/>
</dbReference>
<feature type="compositionally biased region" description="Basic and acidic residues" evidence="2">
    <location>
        <begin position="282"/>
        <end position="291"/>
    </location>
</feature>
<proteinExistence type="predicted"/>
<dbReference type="SUPFAM" id="SSF56219">
    <property type="entry name" value="DNase I-like"/>
    <property type="match status" value="1"/>
</dbReference>
<feature type="region of interest" description="Disordered" evidence="2">
    <location>
        <begin position="147"/>
        <end position="221"/>
    </location>
</feature>
<dbReference type="Pfam" id="PF14529">
    <property type="entry name" value="Exo_endo_phos_2"/>
    <property type="match status" value="1"/>
</dbReference>
<dbReference type="CDD" id="cd01650">
    <property type="entry name" value="RT_nLTR_like"/>
    <property type="match status" value="1"/>
</dbReference>
<reference evidence="6" key="2">
    <citation type="submission" date="2025-08" db="UniProtKB">
        <authorList>
            <consortium name="RefSeq"/>
        </authorList>
    </citation>
    <scope>IDENTIFICATION</scope>
    <source>
        <strain evidence="6">14028-0561.14</strain>
        <tissue evidence="6">Whole fly</tissue>
    </source>
</reference>
<dbReference type="Pfam" id="PF00078">
    <property type="entry name" value="RVT_1"/>
    <property type="match status" value="1"/>
</dbReference>
<dbReference type="InterPro" id="IPR001878">
    <property type="entry name" value="Znf_CCHC"/>
</dbReference>
<dbReference type="PROSITE" id="PS50158">
    <property type="entry name" value="ZF_CCHC"/>
    <property type="match status" value="1"/>
</dbReference>
<feature type="region of interest" description="Disordered" evidence="2">
    <location>
        <begin position="367"/>
        <end position="438"/>
    </location>
</feature>
<dbReference type="PANTHER" id="PTHR19446">
    <property type="entry name" value="REVERSE TRANSCRIPTASES"/>
    <property type="match status" value="1"/>
</dbReference>
<evidence type="ECO:0000313" key="5">
    <source>
        <dbReference type="Proteomes" id="UP001652661"/>
    </source>
</evidence>
<keyword evidence="1" id="KW-0863">Zinc-finger</keyword>
<feature type="compositionally biased region" description="Low complexity" evidence="2">
    <location>
        <begin position="167"/>
        <end position="177"/>
    </location>
</feature>
<dbReference type="PROSITE" id="PS50878">
    <property type="entry name" value="RT_POL"/>
    <property type="match status" value="1"/>
</dbReference>
<sequence>MTYCIQIWGTASDSNVMKVQRVQNRALRTITNAPWFARNADIANDLKMLPVREQINRHSSRYNERLLAHTNHLAASLAIPMSRRRLKRRHPGYKKHLQGKRYRTNEEVIADTEAYSEGKSSAFYKNGIERLENRWLSVQPWKANLHGPSFRTWPHLGKKGRRPRIWPSSNPSAAAASKGALGTEKERYNSHQASARGNPCAPRDPKKGAGAMSKAKPTGRDDETQALAIARAEEELLLSFQRSKQKVHHSPPAGSNETHPMSAPPKMHAPIFTFDEEEEEVATPKRCRDAASPDGKQTGANKKQRVEANTAVLVERLGAMLDEMVTKFTDTKGNNKKVVRHVTQGTIDAMIAMKKLQLDISASLAGGHTKGSTACASQQTTPTLSGTAPSATPASSRVTTAWQQVKHKPKPKAPHAMAESRAQKEEQAPRTMKPRKQRSDAILIKCSEGSYADMLRIVKTEPSLQGLKEDVQGLRRTANGGLLVRMQKSLDPSTQQLQAALKTAISGKAEVTVMQETVQVEIRDLDDLTSGEEVTMALFAGEDCDIPSDTAPRMRKAFGGTQIATVSLRPEHARRLLEKGKIRIGWVVCRIREKLEPRRCYKCMGFGHTSARCRASEATAKATQEACFKCGGTGHKHYTCQGKPRCILCTRGGKTARDAEHATLSRICPESAQDLLTQTVSEQNIDVAILSEPYRPKPEGVWQQSTNGGAAIWSCGQPPCHLAQRATRPGYARAKFQGTTIYSCYLAPSLHTDEFREIVQEIAQDARGRSPVIIAGDFNAWSTAWGSTRTTQRGTIILDAFSTLDVCLLNDGRRCTFSKSGRESYIDLTFASPELTRNSYWEVTHLLTYSDHAAIVFQTRQNQLHQTSRETAYRVHTLNSEVLLSCMDANTITGEANTCADVISARIKAACDAAMEKSTKGGGRRPVPWWNQEIASARSKCLAARRKCQRSRGRTTQELYESRYREMKKALKVAIRTSKHKCFQELCDAADKEPFGSAYKMVTGKLTRQPTPTSQQHLGTIVDTLFPPQPPLRLPSVAAGEPIPTCEEEVLSALTSCQASKAPGPDGIPNAALHAIVKAYPKLFVQLYNTCIAEKTFPRAWKQQRLVLIPKPGKLNDDPSSFRPLCMLNTIGKIFERIIGNKLEREIEERGALSTHQHGFRKKRSTIDAIREVTQLAEKAIEGERWQGGSKKYCLVCTLDVKNAFNSANWSLILQALQRGGISGYIIQLIADYFKDRVLLYSSDAGKQIHHVTGGVPQGSVLGPLLWNVMYDDILRLPLPEGCSVIGFADDIALVTVEKHLSDVSTKCSHAIDILMSWLADNGLSLAEQKTEAVLISSRKIVEKVNFRVGSTTIESSPTVKYLGVLIDHRLNYKCHLEYAAAKASKATAAISRMMANTRGPRQHSRRLISTVVTSTLLYAAPIWSEAMLVASYSRQCRTVYRRCALRISSCFCTVSEEAALVVAGSIPIDLLAAERRTGNSGSRTQRSTTVARWQARWDNASTGRWTHRLIPDLDQWIHRRHGQVDFYTTQLITGHGCFKAYLHRFKHEADPSCDYCGGASVADAEHAFFECPLFRAEREAAEATTNRRLTPETIIGCMLETPSNWDAVTDMAATVMRELRRREQTRRTEGLR</sequence>
<gene>
    <name evidence="6" type="primary">LOC138928410</name>
</gene>
<dbReference type="InterPro" id="IPR005135">
    <property type="entry name" value="Endo/exonuclease/phosphatase"/>
</dbReference>
<evidence type="ECO:0000259" key="3">
    <source>
        <dbReference type="PROSITE" id="PS50158"/>
    </source>
</evidence>
<feature type="compositionally biased region" description="Polar residues" evidence="2">
    <location>
        <begin position="370"/>
        <end position="379"/>
    </location>
</feature>
<evidence type="ECO:0000256" key="2">
    <source>
        <dbReference type="SAM" id="MobiDB-lite"/>
    </source>
</evidence>
<keyword evidence="5" id="KW-1185">Reference proteome</keyword>
<feature type="domain" description="Reverse transcriptase" evidence="4">
    <location>
        <begin position="1090"/>
        <end position="1367"/>
    </location>
</feature>
<keyword evidence="1" id="KW-0479">Metal-binding</keyword>
<dbReference type="InterPro" id="IPR000477">
    <property type="entry name" value="RT_dom"/>
</dbReference>
<reference evidence="5" key="1">
    <citation type="submission" date="2025-05" db="UniProtKB">
        <authorList>
            <consortium name="RefSeq"/>
        </authorList>
    </citation>
    <scope>NUCLEOTIDE SEQUENCE [LARGE SCALE GENOMIC DNA]</scope>
    <source>
        <strain evidence="5">14028-0561.14</strain>
    </source>
</reference>